<dbReference type="RefSeq" id="WP_289402105.1">
    <property type="nucleotide sequence ID" value="NZ_JAQIBC010000005.1"/>
</dbReference>
<dbReference type="Gene3D" id="3.40.1260.10">
    <property type="entry name" value="DsrEFH-like"/>
    <property type="match status" value="1"/>
</dbReference>
<evidence type="ECO:0000256" key="1">
    <source>
        <dbReference type="SAM" id="SignalP"/>
    </source>
</evidence>
<name>A0ABT7QSW2_9BACT</name>
<dbReference type="InterPro" id="IPR003787">
    <property type="entry name" value="Sulphur_relay_DsrE/F-like"/>
</dbReference>
<keyword evidence="3" id="KW-1185">Reference proteome</keyword>
<dbReference type="SUPFAM" id="SSF75169">
    <property type="entry name" value="DsrEFH-like"/>
    <property type="match status" value="1"/>
</dbReference>
<reference evidence="2" key="1">
    <citation type="submission" date="2023-01" db="EMBL/GenBank/DDBJ databases">
        <title>Sulfurovum sp. XTW-4 genome assembly.</title>
        <authorList>
            <person name="Wang J."/>
        </authorList>
    </citation>
    <scope>NUCLEOTIDE SEQUENCE</scope>
    <source>
        <strain evidence="2">XTW-4</strain>
    </source>
</reference>
<feature type="chain" id="PRO_5045133514" evidence="1">
    <location>
        <begin position="23"/>
        <end position="145"/>
    </location>
</feature>
<comment type="caution">
    <text evidence="2">The sequence shown here is derived from an EMBL/GenBank/DDBJ whole genome shotgun (WGS) entry which is preliminary data.</text>
</comment>
<dbReference type="InterPro" id="IPR027396">
    <property type="entry name" value="DsrEFH-like"/>
</dbReference>
<dbReference type="EMBL" id="JAQIBC010000005">
    <property type="protein sequence ID" value="MDM5264175.1"/>
    <property type="molecule type" value="Genomic_DNA"/>
</dbReference>
<dbReference type="PANTHER" id="PTHR37691:SF1">
    <property type="entry name" value="BLR3518 PROTEIN"/>
    <property type="match status" value="1"/>
</dbReference>
<feature type="signal peptide" evidence="1">
    <location>
        <begin position="1"/>
        <end position="22"/>
    </location>
</feature>
<protein>
    <submittedName>
        <fullName evidence="2">DsrE family protein</fullName>
    </submittedName>
</protein>
<proteinExistence type="predicted"/>
<dbReference type="PANTHER" id="PTHR37691">
    <property type="entry name" value="BLR3518 PROTEIN"/>
    <property type="match status" value="1"/>
</dbReference>
<keyword evidence="1" id="KW-0732">Signal</keyword>
<organism evidence="2 3">
    <name type="scientific">Sulfurovum xiamenensis</name>
    <dbReference type="NCBI Taxonomy" id="3019066"/>
    <lineage>
        <taxon>Bacteria</taxon>
        <taxon>Pseudomonadati</taxon>
        <taxon>Campylobacterota</taxon>
        <taxon>Epsilonproteobacteria</taxon>
        <taxon>Campylobacterales</taxon>
        <taxon>Sulfurovaceae</taxon>
        <taxon>Sulfurovum</taxon>
    </lineage>
</organism>
<evidence type="ECO:0000313" key="3">
    <source>
        <dbReference type="Proteomes" id="UP001169066"/>
    </source>
</evidence>
<gene>
    <name evidence="2" type="ORF">PF327_08215</name>
</gene>
<sequence length="145" mass="16277">MKKILILLACVLSFTVAETEFAEPKPAIDNPRQLVFGIPSGDVKEINRILSTVNNVMKFYRPENTEVVIVAYGQGLKSLLKKGDADVRKRIEALMTYDVEFIACGNTMRTLHIEKKDLLDDIGFATAGIVEIIERQLRGYTYAQP</sequence>
<dbReference type="Proteomes" id="UP001169066">
    <property type="component" value="Unassembled WGS sequence"/>
</dbReference>
<evidence type="ECO:0000313" key="2">
    <source>
        <dbReference type="EMBL" id="MDM5264175.1"/>
    </source>
</evidence>
<accession>A0ABT7QSW2</accession>
<dbReference type="Pfam" id="PF02635">
    <property type="entry name" value="DsrE"/>
    <property type="match status" value="1"/>
</dbReference>